<accession>A0A1I4NCF7</accession>
<sequence>MRRQITAITFATIAFFLYGCDAEVPTPVAHQAASGHVSVNSLDWQGRYTSVLPCADCPGIVTLLTLDLDQSYRLSKYYLGKDDKLFEQRGVFIWEEKGSVIHLQNSPDGPDRYQVGENILFQLDKQGKRISGDLAEHYILHKVKDD</sequence>
<dbReference type="RefSeq" id="WP_090667101.1">
    <property type="nucleotide sequence ID" value="NZ_FOUF01000007.1"/>
</dbReference>
<evidence type="ECO:0000313" key="2">
    <source>
        <dbReference type="Proteomes" id="UP000199561"/>
    </source>
</evidence>
<dbReference type="InterPro" id="IPR007298">
    <property type="entry name" value="Cu-R_lipoprotein_NlpE"/>
</dbReference>
<dbReference type="PROSITE" id="PS51257">
    <property type="entry name" value="PROKAR_LIPOPROTEIN"/>
    <property type="match status" value="1"/>
</dbReference>
<dbReference type="Gene3D" id="2.40.128.640">
    <property type="match status" value="1"/>
</dbReference>
<gene>
    <name evidence="1" type="ORF">SAMN05421880_10744</name>
</gene>
<evidence type="ECO:0000313" key="1">
    <source>
        <dbReference type="EMBL" id="SFM12913.1"/>
    </source>
</evidence>
<dbReference type="AlphaFoldDB" id="A0A1I4NCF7"/>
<dbReference type="EMBL" id="FOUF01000007">
    <property type="protein sequence ID" value="SFM12913.1"/>
    <property type="molecule type" value="Genomic_DNA"/>
</dbReference>
<dbReference type="STRING" id="52442.SAMN05421880_10744"/>
<protein>
    <submittedName>
        <fullName evidence="1">NlpE N-terminal domain-containing protein</fullName>
    </submittedName>
</protein>
<reference evidence="1 2" key="1">
    <citation type="submission" date="2016-10" db="EMBL/GenBank/DDBJ databases">
        <authorList>
            <person name="de Groot N.N."/>
        </authorList>
    </citation>
    <scope>NUCLEOTIDE SEQUENCE [LARGE SCALE GENOMIC DNA]</scope>
    <source>
        <strain evidence="1 2">Nm146</strain>
    </source>
</reference>
<proteinExistence type="predicted"/>
<name>A0A1I4NCF7_9PROT</name>
<keyword evidence="2" id="KW-1185">Reference proteome</keyword>
<dbReference type="Pfam" id="PF04170">
    <property type="entry name" value="NlpE"/>
    <property type="match status" value="1"/>
</dbReference>
<dbReference type="Proteomes" id="UP000199561">
    <property type="component" value="Unassembled WGS sequence"/>
</dbReference>
<organism evidence="1 2">
    <name type="scientific">Nitrosomonas nitrosa</name>
    <dbReference type="NCBI Taxonomy" id="52442"/>
    <lineage>
        <taxon>Bacteria</taxon>
        <taxon>Pseudomonadati</taxon>
        <taxon>Pseudomonadota</taxon>
        <taxon>Betaproteobacteria</taxon>
        <taxon>Nitrosomonadales</taxon>
        <taxon>Nitrosomonadaceae</taxon>
        <taxon>Nitrosomonas</taxon>
    </lineage>
</organism>